<accession>A0A2I9D406</accession>
<feature type="transmembrane region" description="Helical" evidence="1">
    <location>
        <begin position="234"/>
        <end position="256"/>
    </location>
</feature>
<keyword evidence="1" id="KW-0472">Membrane</keyword>
<proteinExistence type="predicted"/>
<protein>
    <recommendedName>
        <fullName evidence="4">ABC transporter permease</fullName>
    </recommendedName>
</protein>
<comment type="caution">
    <text evidence="2">The sequence shown here is derived from an EMBL/GenBank/DDBJ whole genome shotgun (WGS) entry which is preliminary data.</text>
</comment>
<evidence type="ECO:0008006" key="4">
    <source>
        <dbReference type="Google" id="ProtNLM"/>
    </source>
</evidence>
<dbReference type="AlphaFoldDB" id="A0A2I9D406"/>
<name>A0A2I9D406_9DEIO</name>
<organism evidence="2 3">
    <name type="scientific">Deinococcus aerius</name>
    <dbReference type="NCBI Taxonomy" id="200253"/>
    <lineage>
        <taxon>Bacteria</taxon>
        <taxon>Thermotogati</taxon>
        <taxon>Deinococcota</taxon>
        <taxon>Deinococci</taxon>
        <taxon>Deinococcales</taxon>
        <taxon>Deinococcaceae</taxon>
        <taxon>Deinococcus</taxon>
    </lineage>
</organism>
<evidence type="ECO:0000313" key="2">
    <source>
        <dbReference type="EMBL" id="GBF04990.1"/>
    </source>
</evidence>
<evidence type="ECO:0000313" key="3">
    <source>
        <dbReference type="Proteomes" id="UP000236569"/>
    </source>
</evidence>
<feature type="transmembrane region" description="Helical" evidence="1">
    <location>
        <begin position="17"/>
        <end position="35"/>
    </location>
</feature>
<evidence type="ECO:0000256" key="1">
    <source>
        <dbReference type="SAM" id="Phobius"/>
    </source>
</evidence>
<dbReference type="GO" id="GO:0005886">
    <property type="term" value="C:plasma membrane"/>
    <property type="evidence" value="ECO:0007669"/>
    <property type="project" value="UniProtKB-SubCell"/>
</dbReference>
<keyword evidence="1" id="KW-1133">Transmembrane helix</keyword>
<feature type="transmembrane region" description="Helical" evidence="1">
    <location>
        <begin position="117"/>
        <end position="139"/>
    </location>
</feature>
<keyword evidence="1" id="KW-0812">Transmembrane</keyword>
<dbReference type="Proteomes" id="UP000236569">
    <property type="component" value="Unassembled WGS sequence"/>
</dbReference>
<reference evidence="3" key="1">
    <citation type="submission" date="2018-01" db="EMBL/GenBank/DDBJ databases">
        <title>Draft Genome Sequence of the Radioresistant Bacterium Deinococcus aerius TR0125, Isolated from the Higher Atmosphere above Japan.</title>
        <authorList>
            <person name="Satoh K."/>
            <person name="Arai H."/>
            <person name="Sanzen T."/>
            <person name="Kawaguchi Y."/>
            <person name="Hayashi H."/>
            <person name="Yokobori S."/>
            <person name="Yamagishi A."/>
            <person name="Oono Y."/>
            <person name="Narumi I."/>
        </authorList>
    </citation>
    <scope>NUCLEOTIDE SEQUENCE [LARGE SCALE GENOMIC DNA]</scope>
    <source>
        <strain evidence="3">TR0125</strain>
    </source>
</reference>
<sequence length="262" mass="27336">MWLEVFRQALRDTRRGLGWWAVGLTLYVLLILAFYPSIKGDPAISQVIQNLPEALRSLFGEDFSSPAGYVGGRLFSLMPVLLSVFAGLNGAALIAGAEARGHLELPLSQPLSRGALLAGRALALLVLLLGLGFVLFLSTWVFGQLFQAPLPAARVLETAALHTLGAWVFGALALAVGAATGKPGLASALGAGLGIGLVVVHTLSGQVTALKDTGWLNPWHAALAESPLRNAVGAAPLLACLLVGLVWLLVATPLFGNRDVGR</sequence>
<dbReference type="EMBL" id="BFAG01000003">
    <property type="protein sequence ID" value="GBF04990.1"/>
    <property type="molecule type" value="Genomic_DNA"/>
</dbReference>
<dbReference type="Pfam" id="PF12679">
    <property type="entry name" value="ABC2_membrane_2"/>
    <property type="match status" value="1"/>
</dbReference>
<feature type="transmembrane region" description="Helical" evidence="1">
    <location>
        <begin position="159"/>
        <end position="178"/>
    </location>
</feature>
<dbReference type="RefSeq" id="WP_103128447.1">
    <property type="nucleotide sequence ID" value="NZ_BFAG01000003.1"/>
</dbReference>
<feature type="transmembrane region" description="Helical" evidence="1">
    <location>
        <begin position="185"/>
        <end position="203"/>
    </location>
</feature>
<gene>
    <name evidence="2" type="ORF">DAERI_030156</name>
</gene>
<dbReference type="OrthoDB" id="66636at2"/>
<dbReference type="GO" id="GO:0140359">
    <property type="term" value="F:ABC-type transporter activity"/>
    <property type="evidence" value="ECO:0007669"/>
    <property type="project" value="InterPro"/>
</dbReference>
<feature type="transmembrane region" description="Helical" evidence="1">
    <location>
        <begin position="74"/>
        <end position="96"/>
    </location>
</feature>
<keyword evidence="3" id="KW-1185">Reference proteome</keyword>